<dbReference type="InterPro" id="IPR011006">
    <property type="entry name" value="CheY-like_superfamily"/>
</dbReference>
<protein>
    <recommendedName>
        <fullName evidence="2">histidine kinase</fullName>
        <ecNumber evidence="2">2.7.13.3</ecNumber>
    </recommendedName>
</protein>
<evidence type="ECO:0000256" key="2">
    <source>
        <dbReference type="ARBA" id="ARBA00012438"/>
    </source>
</evidence>
<evidence type="ECO:0000313" key="9">
    <source>
        <dbReference type="EMBL" id="MBA5604305.1"/>
    </source>
</evidence>
<dbReference type="SUPFAM" id="SSF52172">
    <property type="entry name" value="CheY-like"/>
    <property type="match status" value="1"/>
</dbReference>
<dbReference type="SUPFAM" id="SSF47384">
    <property type="entry name" value="Homodimeric domain of signal transducing histidine kinase"/>
    <property type="match status" value="1"/>
</dbReference>
<dbReference type="EC" id="2.7.13.3" evidence="2"/>
<dbReference type="EMBL" id="JACEZS010000001">
    <property type="protein sequence ID" value="MBA5604305.1"/>
    <property type="molecule type" value="Genomic_DNA"/>
</dbReference>
<feature type="domain" description="Response regulatory" evidence="8">
    <location>
        <begin position="10"/>
        <end position="126"/>
    </location>
</feature>
<comment type="caution">
    <text evidence="9">The sequence shown here is derived from an EMBL/GenBank/DDBJ whole genome shotgun (WGS) entry which is preliminary data.</text>
</comment>
<dbReference type="InterPro" id="IPR036890">
    <property type="entry name" value="HATPase_C_sf"/>
</dbReference>
<dbReference type="Gene3D" id="3.30.565.10">
    <property type="entry name" value="Histidine kinase-like ATPase, C-terminal domain"/>
    <property type="match status" value="1"/>
</dbReference>
<dbReference type="InterPro" id="IPR003661">
    <property type="entry name" value="HisK_dim/P_dom"/>
</dbReference>
<dbReference type="PROSITE" id="PS50109">
    <property type="entry name" value="HIS_KIN"/>
    <property type="match status" value="1"/>
</dbReference>
<dbReference type="SUPFAM" id="SSF55874">
    <property type="entry name" value="ATPase domain of HSP90 chaperone/DNA topoisomerase II/histidine kinase"/>
    <property type="match status" value="1"/>
</dbReference>
<evidence type="ECO:0000313" key="10">
    <source>
        <dbReference type="Proteomes" id="UP000566711"/>
    </source>
</evidence>
<accession>A0A7W2EE86</accession>
<keyword evidence="3 6" id="KW-0597">Phosphoprotein</keyword>
<dbReference type="GO" id="GO:0030295">
    <property type="term" value="F:protein kinase activator activity"/>
    <property type="evidence" value="ECO:0007669"/>
    <property type="project" value="TreeGrafter"/>
</dbReference>
<dbReference type="InterPro" id="IPR050351">
    <property type="entry name" value="BphY/WalK/GraS-like"/>
</dbReference>
<dbReference type="InterPro" id="IPR003594">
    <property type="entry name" value="HATPase_dom"/>
</dbReference>
<sequence length="372" mass="40383">MRPASHPAAAILYVDDEELACKYFERAMADDYEVVTAGGVDQALAILSTPGHGIGVLVTDYRMPGRVGSILLRYVNQHFPHMVCLMVTAYADKDVLLDSINGAEVFRVLEKPLDLYQLRLALRQASERARERQSRRDNLLAIEETLAFLAHELNTPLATIGNFARGIARRASGDDPARQLEEIGHAATLMQDNARYCLSVLSSFVDSVKLANGALPPSAPRSGQSAAQLLAALLDAYPLTPAQRQMIRTDVQQDFNVKALPNCVALVLSSIMSNALRALDGQADAALRFTVLVDGTPQISISDNGPGIPPEILARLLVDPVTTHAHNGGNGWGLIFCQRIMQSFGGNIMVQSKPGRYTTVTLNFPAIEKELV</sequence>
<dbReference type="SMART" id="SM00388">
    <property type="entry name" value="HisKA"/>
    <property type="match status" value="1"/>
</dbReference>
<proteinExistence type="predicted"/>
<evidence type="ECO:0000256" key="3">
    <source>
        <dbReference type="ARBA" id="ARBA00022553"/>
    </source>
</evidence>
<dbReference type="AlphaFoldDB" id="A0A7W2EE86"/>
<dbReference type="PROSITE" id="PS50110">
    <property type="entry name" value="RESPONSE_REGULATORY"/>
    <property type="match status" value="1"/>
</dbReference>
<dbReference type="PANTHER" id="PTHR42878:SF14">
    <property type="entry name" value="OSMOLARITY TWO-COMPONENT SYSTEM PROTEIN SSK1"/>
    <property type="match status" value="1"/>
</dbReference>
<gene>
    <name evidence="9" type="ORF">H3H36_02885</name>
</gene>
<evidence type="ECO:0000259" key="7">
    <source>
        <dbReference type="PROSITE" id="PS50109"/>
    </source>
</evidence>
<dbReference type="PRINTS" id="PR00344">
    <property type="entry name" value="BCTRLSENSOR"/>
</dbReference>
<keyword evidence="5 9" id="KW-0418">Kinase</keyword>
<dbReference type="CDD" id="cd00082">
    <property type="entry name" value="HisKA"/>
    <property type="match status" value="1"/>
</dbReference>
<dbReference type="Proteomes" id="UP000566711">
    <property type="component" value="Unassembled WGS sequence"/>
</dbReference>
<dbReference type="GO" id="GO:0000155">
    <property type="term" value="F:phosphorelay sensor kinase activity"/>
    <property type="evidence" value="ECO:0007669"/>
    <property type="project" value="InterPro"/>
</dbReference>
<dbReference type="InterPro" id="IPR005467">
    <property type="entry name" value="His_kinase_dom"/>
</dbReference>
<keyword evidence="4" id="KW-0808">Transferase</keyword>
<evidence type="ECO:0000256" key="1">
    <source>
        <dbReference type="ARBA" id="ARBA00000085"/>
    </source>
</evidence>
<keyword evidence="10" id="KW-1185">Reference proteome</keyword>
<evidence type="ECO:0000256" key="6">
    <source>
        <dbReference type="PROSITE-ProRule" id="PRU00169"/>
    </source>
</evidence>
<dbReference type="SMART" id="SM00387">
    <property type="entry name" value="HATPase_c"/>
    <property type="match status" value="1"/>
</dbReference>
<evidence type="ECO:0000259" key="8">
    <source>
        <dbReference type="PROSITE" id="PS50110"/>
    </source>
</evidence>
<comment type="catalytic activity">
    <reaction evidence="1">
        <text>ATP + protein L-histidine = ADP + protein N-phospho-L-histidine.</text>
        <dbReference type="EC" id="2.7.13.3"/>
    </reaction>
</comment>
<dbReference type="Gene3D" id="1.10.287.130">
    <property type="match status" value="1"/>
</dbReference>
<evidence type="ECO:0000256" key="4">
    <source>
        <dbReference type="ARBA" id="ARBA00022679"/>
    </source>
</evidence>
<dbReference type="Pfam" id="PF02518">
    <property type="entry name" value="HATPase_c"/>
    <property type="match status" value="1"/>
</dbReference>
<dbReference type="InterPro" id="IPR004358">
    <property type="entry name" value="Sig_transdc_His_kin-like_C"/>
</dbReference>
<reference evidence="9 10" key="1">
    <citation type="submission" date="2020-07" db="EMBL/GenBank/DDBJ databases">
        <title>Novel species isolated from subtropical streams in China.</title>
        <authorList>
            <person name="Lu H."/>
        </authorList>
    </citation>
    <scope>NUCLEOTIDE SEQUENCE [LARGE SCALE GENOMIC DNA]</scope>
    <source>
        <strain evidence="9 10">FT3S</strain>
    </source>
</reference>
<dbReference type="GO" id="GO:0000156">
    <property type="term" value="F:phosphorelay response regulator activity"/>
    <property type="evidence" value="ECO:0007669"/>
    <property type="project" value="TreeGrafter"/>
</dbReference>
<feature type="modified residue" description="4-aspartylphosphate" evidence="6">
    <location>
        <position position="60"/>
    </location>
</feature>
<name>A0A7W2EE86_9BURK</name>
<dbReference type="GO" id="GO:0007234">
    <property type="term" value="P:osmosensory signaling via phosphorelay pathway"/>
    <property type="evidence" value="ECO:0007669"/>
    <property type="project" value="TreeGrafter"/>
</dbReference>
<dbReference type="Gene3D" id="3.40.50.2300">
    <property type="match status" value="1"/>
</dbReference>
<dbReference type="Pfam" id="PF00072">
    <property type="entry name" value="Response_reg"/>
    <property type="match status" value="1"/>
</dbReference>
<dbReference type="InterPro" id="IPR001789">
    <property type="entry name" value="Sig_transdc_resp-reg_receiver"/>
</dbReference>
<dbReference type="InterPro" id="IPR036097">
    <property type="entry name" value="HisK_dim/P_sf"/>
</dbReference>
<feature type="domain" description="Histidine kinase" evidence="7">
    <location>
        <begin position="148"/>
        <end position="368"/>
    </location>
</feature>
<dbReference type="PANTHER" id="PTHR42878">
    <property type="entry name" value="TWO-COMPONENT HISTIDINE KINASE"/>
    <property type="match status" value="1"/>
</dbReference>
<evidence type="ECO:0000256" key="5">
    <source>
        <dbReference type="ARBA" id="ARBA00022777"/>
    </source>
</evidence>
<dbReference type="SMART" id="SM00448">
    <property type="entry name" value="REC"/>
    <property type="match status" value="1"/>
</dbReference>
<organism evidence="9 10">
    <name type="scientific">Rugamonas fusca</name>
    <dbReference type="NCBI Taxonomy" id="2758568"/>
    <lineage>
        <taxon>Bacteria</taxon>
        <taxon>Pseudomonadati</taxon>
        <taxon>Pseudomonadota</taxon>
        <taxon>Betaproteobacteria</taxon>
        <taxon>Burkholderiales</taxon>
        <taxon>Oxalobacteraceae</taxon>
        <taxon>Telluria group</taxon>
        <taxon>Rugamonas</taxon>
    </lineage>
</organism>
<dbReference type="CDD" id="cd00075">
    <property type="entry name" value="HATPase"/>
    <property type="match status" value="1"/>
</dbReference>